<evidence type="ECO:0000256" key="5">
    <source>
        <dbReference type="ARBA" id="ARBA00023224"/>
    </source>
</evidence>
<evidence type="ECO:0000256" key="4">
    <source>
        <dbReference type="ARBA" id="ARBA00023136"/>
    </source>
</evidence>
<reference evidence="12" key="1">
    <citation type="submission" date="2017-08" db="EMBL/GenBank/DDBJ databases">
        <title>Direct submision.</title>
        <authorList>
            <person name="Kim S.-J."/>
            <person name="Rhee S.-K."/>
        </authorList>
    </citation>
    <scope>NUCLEOTIDE SEQUENCE [LARGE SCALE GENOMIC DNA]</scope>
    <source>
        <strain evidence="12">GI5</strain>
    </source>
</reference>
<dbReference type="SMART" id="SM00304">
    <property type="entry name" value="HAMP"/>
    <property type="match status" value="1"/>
</dbReference>
<sequence length="549" mass="60127">MVMNSFKNLPFKVKLVTPILLLAALFLTSSLIGYFVSKSLTANTLKISDGFLPEINYLLQADRDLYQAQIAERTILFLPDGDKHIGQYKDQYLENIGQAKDRVAKFFQSANEPSLKNYANTFNDNYNIWVNQTKKVVEDKAAGRAAVSDVIQFMETSEKSFQAMRTVIDEVGELRINAAKAYSKQTSDKADSSQSLLLIVLAAGLLICACCALLIPPMVVKPMLQLRDRLKNIATGEGDLTARITLNQKDEIGSIVKHFNHFMEKLQTLIGQTQQITDTVAQQTQALGKDASANKDANEHQLEALTLVATAVNEMASAIQEVARNTADAADEAKTASSQSEHGQRTVYETIAQIQLLSEQVQSAAGLIAHVEEEANKVNSVIDVIGGIAEQTNLLALNAAIEAARAGEQGRGFAVVADEVRTLASRTQESTQDIQRMLQKLQQGVKDAVSAMDTSRDSAQETVKTTEGAGKTLDEVKDAVTNITRMVIQIAAAAEEQSEVTEDINRNLTQIQGYAETNTQIAEKTLTTSNNLYERTETLRKSVRSFKVS</sequence>
<dbReference type="PROSITE" id="PS50111">
    <property type="entry name" value="CHEMOTAXIS_TRANSDUC_2"/>
    <property type="match status" value="1"/>
</dbReference>
<dbReference type="CDD" id="cd11386">
    <property type="entry name" value="MCP_signal"/>
    <property type="match status" value="1"/>
</dbReference>
<evidence type="ECO:0000259" key="10">
    <source>
        <dbReference type="PROSITE" id="PS50885"/>
    </source>
</evidence>
<feature type="domain" description="Methyl-accepting transducer" evidence="9">
    <location>
        <begin position="276"/>
        <end position="512"/>
    </location>
</feature>
<dbReference type="GO" id="GO:0004888">
    <property type="term" value="F:transmembrane signaling receptor activity"/>
    <property type="evidence" value="ECO:0007669"/>
    <property type="project" value="InterPro"/>
</dbReference>
<keyword evidence="4 8" id="KW-0472">Membrane</keyword>
<name>A0A2K9LN80_9GAMM</name>
<evidence type="ECO:0000256" key="8">
    <source>
        <dbReference type="SAM" id="Phobius"/>
    </source>
</evidence>
<feature type="transmembrane region" description="Helical" evidence="8">
    <location>
        <begin position="196"/>
        <end position="220"/>
    </location>
</feature>
<dbReference type="CDD" id="cd06225">
    <property type="entry name" value="HAMP"/>
    <property type="match status" value="1"/>
</dbReference>
<dbReference type="FunFam" id="1.10.287.950:FF:000001">
    <property type="entry name" value="Methyl-accepting chemotaxis sensory transducer"/>
    <property type="match status" value="1"/>
</dbReference>
<evidence type="ECO:0000313" key="11">
    <source>
        <dbReference type="EMBL" id="AUM13697.1"/>
    </source>
</evidence>
<keyword evidence="3 8" id="KW-1133">Transmembrane helix</keyword>
<keyword evidence="5 7" id="KW-0807">Transducer</keyword>
<proteinExistence type="inferred from homology"/>
<dbReference type="EMBL" id="CP022684">
    <property type="protein sequence ID" value="AUM13697.1"/>
    <property type="molecule type" value="Genomic_DNA"/>
</dbReference>
<dbReference type="Pfam" id="PF00015">
    <property type="entry name" value="MCPsignal"/>
    <property type="match status" value="1"/>
</dbReference>
<dbReference type="PANTHER" id="PTHR32089">
    <property type="entry name" value="METHYL-ACCEPTING CHEMOTAXIS PROTEIN MCPB"/>
    <property type="match status" value="1"/>
</dbReference>
<keyword evidence="12" id="KW-1185">Reference proteome</keyword>
<evidence type="ECO:0000256" key="6">
    <source>
        <dbReference type="ARBA" id="ARBA00029447"/>
    </source>
</evidence>
<comment type="subcellular location">
    <subcellularLocation>
        <location evidence="1">Membrane</location>
        <topology evidence="1">Multi-pass membrane protein</topology>
    </subcellularLocation>
</comment>
<dbReference type="KEGG" id="kak:Kalk_15265"/>
<evidence type="ECO:0000256" key="7">
    <source>
        <dbReference type="PROSITE-ProRule" id="PRU00284"/>
    </source>
</evidence>
<dbReference type="SMART" id="SM00283">
    <property type="entry name" value="MA"/>
    <property type="match status" value="1"/>
</dbReference>
<accession>A0A2K9LN80</accession>
<organism evidence="11 12">
    <name type="scientific">Ketobacter alkanivorans</name>
    <dbReference type="NCBI Taxonomy" id="1917421"/>
    <lineage>
        <taxon>Bacteria</taxon>
        <taxon>Pseudomonadati</taxon>
        <taxon>Pseudomonadota</taxon>
        <taxon>Gammaproteobacteria</taxon>
        <taxon>Pseudomonadales</taxon>
        <taxon>Ketobacteraceae</taxon>
        <taxon>Ketobacter</taxon>
    </lineage>
</organism>
<dbReference type="PRINTS" id="PR00260">
    <property type="entry name" value="CHEMTRNSDUCR"/>
</dbReference>
<dbReference type="SUPFAM" id="SSF58104">
    <property type="entry name" value="Methyl-accepting chemotaxis protein (MCP) signaling domain"/>
    <property type="match status" value="1"/>
</dbReference>
<evidence type="ECO:0000256" key="1">
    <source>
        <dbReference type="ARBA" id="ARBA00004141"/>
    </source>
</evidence>
<keyword evidence="2 8" id="KW-0812">Transmembrane</keyword>
<evidence type="ECO:0008006" key="13">
    <source>
        <dbReference type="Google" id="ProtNLM"/>
    </source>
</evidence>
<feature type="domain" description="HAMP" evidence="10">
    <location>
        <begin position="219"/>
        <end position="271"/>
    </location>
</feature>
<dbReference type="GO" id="GO:0006935">
    <property type="term" value="P:chemotaxis"/>
    <property type="evidence" value="ECO:0007669"/>
    <property type="project" value="InterPro"/>
</dbReference>
<dbReference type="GO" id="GO:0016020">
    <property type="term" value="C:membrane"/>
    <property type="evidence" value="ECO:0007669"/>
    <property type="project" value="UniProtKB-SubCell"/>
</dbReference>
<gene>
    <name evidence="11" type="ORF">Kalk_15265</name>
</gene>
<dbReference type="InterPro" id="IPR004090">
    <property type="entry name" value="Chemotax_Me-accpt_rcpt"/>
</dbReference>
<evidence type="ECO:0000256" key="2">
    <source>
        <dbReference type="ARBA" id="ARBA00022692"/>
    </source>
</evidence>
<dbReference type="PROSITE" id="PS50885">
    <property type="entry name" value="HAMP"/>
    <property type="match status" value="1"/>
</dbReference>
<dbReference type="Proteomes" id="UP000235116">
    <property type="component" value="Chromosome"/>
</dbReference>
<evidence type="ECO:0000313" key="12">
    <source>
        <dbReference type="Proteomes" id="UP000235116"/>
    </source>
</evidence>
<dbReference type="InterPro" id="IPR004089">
    <property type="entry name" value="MCPsignal_dom"/>
</dbReference>
<dbReference type="Gene3D" id="1.10.287.950">
    <property type="entry name" value="Methyl-accepting chemotaxis protein"/>
    <property type="match status" value="1"/>
</dbReference>
<evidence type="ECO:0000259" key="9">
    <source>
        <dbReference type="PROSITE" id="PS50111"/>
    </source>
</evidence>
<evidence type="ECO:0000256" key="3">
    <source>
        <dbReference type="ARBA" id="ARBA00022989"/>
    </source>
</evidence>
<dbReference type="InterPro" id="IPR003660">
    <property type="entry name" value="HAMP_dom"/>
</dbReference>
<dbReference type="Pfam" id="PF00672">
    <property type="entry name" value="HAMP"/>
    <property type="match status" value="1"/>
</dbReference>
<protein>
    <recommendedName>
        <fullName evidence="13">Methyl-accepting chemotaxis protein</fullName>
    </recommendedName>
</protein>
<dbReference type="GO" id="GO:0007165">
    <property type="term" value="P:signal transduction"/>
    <property type="evidence" value="ECO:0007669"/>
    <property type="project" value="UniProtKB-KW"/>
</dbReference>
<dbReference type="PANTHER" id="PTHR32089:SF119">
    <property type="entry name" value="METHYL-ACCEPTING CHEMOTAXIS PROTEIN CTPL"/>
    <property type="match status" value="1"/>
</dbReference>
<comment type="similarity">
    <text evidence="6">Belongs to the methyl-accepting chemotaxis (MCP) protein family.</text>
</comment>
<dbReference type="AlphaFoldDB" id="A0A2K9LN80"/>